<evidence type="ECO:0000256" key="1">
    <source>
        <dbReference type="ARBA" id="ARBA00010945"/>
    </source>
</evidence>
<dbReference type="InterPro" id="IPR050356">
    <property type="entry name" value="SulA_CellDiv_inhibitor"/>
</dbReference>
<dbReference type="Pfam" id="PF00817">
    <property type="entry name" value="IMS"/>
    <property type="match status" value="1"/>
</dbReference>
<dbReference type="SUPFAM" id="SSF56672">
    <property type="entry name" value="DNA/RNA polymerases"/>
    <property type="match status" value="1"/>
</dbReference>
<accession>A0ABT8Y8I1</accession>
<sequence length="515" mass="56348">MQELGRRSEAAEHPFRARRPDEGRTPAALSRAADVAFEQPTVLAAQAGQKQLVFAVCPAALALGLSPGMALTQARALIPDLRVRPADPAGDIGLLARLALHAARKWTPTASVCDSDGLWLDLTGTTHLFGGEERFCRRLLSFLRRFGLTGRIAIADTPGAAHALARFGSKAIEISVAGQATQAIARLPVDALRLEDAALAACRRFGIERIADLLPMPRAPLARRLGRDAVKRLDQAIGRIAEPIAPVVDEQAPAAELRLLEPISTPDAIAQVIEDLVTNLVPELRARGLGARGLEMTMLRVDGDEQRIVVGIAAASRDTRHLVRLLHLRMEKIDPGLGIEVARLRAVRSEPLGAKPLSSSLLDDQPGEEIAQLVDQLAGRVGEPAIFKTGERETDVPERSVERISPLTESHGWPAWKRPARLLRRPEPLSNVIALLPDSPPRRFSWRGHVHDVVAGDGPERIHGEWWVRDGEVWAVRDYFRVEDRAGGRFWLFRRGDGVEDSTGDLSWWMHGAFG</sequence>
<dbReference type="CDD" id="cd03468">
    <property type="entry name" value="PolY_like"/>
    <property type="match status" value="1"/>
</dbReference>
<dbReference type="EMBL" id="JAUOTP010000003">
    <property type="protein sequence ID" value="MDO6414624.1"/>
    <property type="molecule type" value="Genomic_DNA"/>
</dbReference>
<evidence type="ECO:0000313" key="5">
    <source>
        <dbReference type="EMBL" id="MDO6414624.1"/>
    </source>
</evidence>
<dbReference type="PANTHER" id="PTHR35369">
    <property type="entry name" value="BLR3025 PROTEIN-RELATED"/>
    <property type="match status" value="1"/>
</dbReference>
<feature type="region of interest" description="Disordered" evidence="3">
    <location>
        <begin position="1"/>
        <end position="29"/>
    </location>
</feature>
<feature type="domain" description="UmuC" evidence="4">
    <location>
        <begin position="38"/>
        <end position="162"/>
    </location>
</feature>
<proteinExistence type="inferred from homology"/>
<comment type="similarity">
    <text evidence="1">Belongs to the DNA polymerase type-Y family.</text>
</comment>
<feature type="compositionally biased region" description="Basic and acidic residues" evidence="3">
    <location>
        <begin position="1"/>
        <end position="24"/>
    </location>
</feature>
<keyword evidence="2" id="KW-0227">DNA damage</keyword>
<dbReference type="InterPro" id="IPR001126">
    <property type="entry name" value="UmuC"/>
</dbReference>
<dbReference type="Gene3D" id="3.40.1170.60">
    <property type="match status" value="1"/>
</dbReference>
<dbReference type="Gene3D" id="3.30.70.270">
    <property type="match status" value="1"/>
</dbReference>
<reference evidence="5" key="1">
    <citation type="submission" date="2023-07" db="EMBL/GenBank/DDBJ databases">
        <authorList>
            <person name="Kim M."/>
        </authorList>
    </citation>
    <scope>NUCLEOTIDE SEQUENCE</scope>
    <source>
        <strain evidence="5">BIUV-7</strain>
    </source>
</reference>
<organism evidence="5 6">
    <name type="scientific">Sphingomonas natans</name>
    <dbReference type="NCBI Taxonomy" id="3063330"/>
    <lineage>
        <taxon>Bacteria</taxon>
        <taxon>Pseudomonadati</taxon>
        <taxon>Pseudomonadota</taxon>
        <taxon>Alphaproteobacteria</taxon>
        <taxon>Sphingomonadales</taxon>
        <taxon>Sphingomonadaceae</taxon>
        <taxon>Sphingomonas</taxon>
    </lineage>
</organism>
<evidence type="ECO:0000259" key="4">
    <source>
        <dbReference type="Pfam" id="PF00817"/>
    </source>
</evidence>
<dbReference type="InterPro" id="IPR043502">
    <property type="entry name" value="DNA/RNA_pol_sf"/>
</dbReference>
<comment type="caution">
    <text evidence="5">The sequence shown here is derived from an EMBL/GenBank/DDBJ whole genome shotgun (WGS) entry which is preliminary data.</text>
</comment>
<evidence type="ECO:0000256" key="2">
    <source>
        <dbReference type="ARBA" id="ARBA00022763"/>
    </source>
</evidence>
<gene>
    <name evidence="5" type="ORF">Q4F19_09555</name>
</gene>
<name>A0ABT8Y8I1_9SPHN</name>
<dbReference type="PANTHER" id="PTHR35369:SF2">
    <property type="entry name" value="BLR3025 PROTEIN"/>
    <property type="match status" value="1"/>
</dbReference>
<evidence type="ECO:0000313" key="6">
    <source>
        <dbReference type="Proteomes" id="UP001169764"/>
    </source>
</evidence>
<keyword evidence="6" id="KW-1185">Reference proteome</keyword>
<dbReference type="InterPro" id="IPR043128">
    <property type="entry name" value="Rev_trsase/Diguanyl_cyclase"/>
</dbReference>
<protein>
    <submittedName>
        <fullName evidence="5">DNA polymerase Y family protein</fullName>
    </submittedName>
</protein>
<dbReference type="Proteomes" id="UP001169764">
    <property type="component" value="Unassembled WGS sequence"/>
</dbReference>
<evidence type="ECO:0000256" key="3">
    <source>
        <dbReference type="SAM" id="MobiDB-lite"/>
    </source>
</evidence>